<dbReference type="PANTHER" id="PTHR46268">
    <property type="entry name" value="STRESS RESPONSE PROTEIN NHAX"/>
    <property type="match status" value="1"/>
</dbReference>
<sequence>MFHNLLVPTDGSDLSQRAIEAAVSFAKEGGARITFFYAKPDYAASIYGEFELMEAAAPNLLYELTESRAQKILSRATAVAMAAGVPSVAFAETADKPYEAIIAAAKREACDLILMASHGRGGVSGVLLGSETHKVLTHCELPVLVYR</sequence>
<accession>A0A916J0D3</accession>
<evidence type="ECO:0000259" key="2">
    <source>
        <dbReference type="Pfam" id="PF00582"/>
    </source>
</evidence>
<feature type="domain" description="UspA" evidence="2">
    <location>
        <begin position="1"/>
        <end position="147"/>
    </location>
</feature>
<dbReference type="AlphaFoldDB" id="A0A916J0D3"/>
<dbReference type="InterPro" id="IPR006016">
    <property type="entry name" value="UspA"/>
</dbReference>
<name>A0A916J0D3_9PROT</name>
<organism evidence="3 4">
    <name type="scientific">Georgfuchsia toluolica</name>
    <dbReference type="NCBI Taxonomy" id="424218"/>
    <lineage>
        <taxon>Bacteria</taxon>
        <taxon>Pseudomonadati</taxon>
        <taxon>Pseudomonadota</taxon>
        <taxon>Betaproteobacteria</taxon>
        <taxon>Nitrosomonadales</taxon>
        <taxon>Sterolibacteriaceae</taxon>
        <taxon>Georgfuchsia</taxon>
    </lineage>
</organism>
<dbReference type="InterPro" id="IPR014729">
    <property type="entry name" value="Rossmann-like_a/b/a_fold"/>
</dbReference>
<dbReference type="PRINTS" id="PR01438">
    <property type="entry name" value="UNVRSLSTRESS"/>
</dbReference>
<keyword evidence="4" id="KW-1185">Reference proteome</keyword>
<gene>
    <name evidence="3" type="primary">nhaX</name>
    <name evidence="3" type="ORF">GTOL_10170</name>
</gene>
<dbReference type="Gene3D" id="3.40.50.620">
    <property type="entry name" value="HUPs"/>
    <property type="match status" value="1"/>
</dbReference>
<evidence type="ECO:0000313" key="4">
    <source>
        <dbReference type="Proteomes" id="UP000742786"/>
    </source>
</evidence>
<dbReference type="EMBL" id="CAJQUM010000001">
    <property type="protein sequence ID" value="CAG4882288.1"/>
    <property type="molecule type" value="Genomic_DNA"/>
</dbReference>
<dbReference type="PANTHER" id="PTHR46268:SF15">
    <property type="entry name" value="UNIVERSAL STRESS PROTEIN HP_0031"/>
    <property type="match status" value="1"/>
</dbReference>
<comment type="similarity">
    <text evidence="1">Belongs to the universal stress protein A family.</text>
</comment>
<dbReference type="SUPFAM" id="SSF52402">
    <property type="entry name" value="Adenine nucleotide alpha hydrolases-like"/>
    <property type="match status" value="1"/>
</dbReference>
<proteinExistence type="inferred from homology"/>
<dbReference type="RefSeq" id="WP_220634376.1">
    <property type="nucleotide sequence ID" value="NZ_CAJQUM010000001.1"/>
</dbReference>
<dbReference type="CDD" id="cd00293">
    <property type="entry name" value="USP-like"/>
    <property type="match status" value="1"/>
</dbReference>
<dbReference type="InterPro" id="IPR006015">
    <property type="entry name" value="Universal_stress_UspA"/>
</dbReference>
<dbReference type="Proteomes" id="UP000742786">
    <property type="component" value="Unassembled WGS sequence"/>
</dbReference>
<reference evidence="3" key="1">
    <citation type="submission" date="2021-04" db="EMBL/GenBank/DDBJ databases">
        <authorList>
            <person name="Hornung B."/>
        </authorList>
    </citation>
    <scope>NUCLEOTIDE SEQUENCE</scope>
    <source>
        <strain evidence="3">G5G6</strain>
    </source>
</reference>
<evidence type="ECO:0000256" key="1">
    <source>
        <dbReference type="ARBA" id="ARBA00008791"/>
    </source>
</evidence>
<evidence type="ECO:0000313" key="3">
    <source>
        <dbReference type="EMBL" id="CAG4882288.1"/>
    </source>
</evidence>
<dbReference type="Pfam" id="PF00582">
    <property type="entry name" value="Usp"/>
    <property type="match status" value="1"/>
</dbReference>
<protein>
    <submittedName>
        <fullName evidence="3">Stress response protein NhaX</fullName>
    </submittedName>
</protein>
<comment type="caution">
    <text evidence="3">The sequence shown here is derived from an EMBL/GenBank/DDBJ whole genome shotgun (WGS) entry which is preliminary data.</text>
</comment>